<evidence type="ECO:0000313" key="2">
    <source>
        <dbReference type="EMBL" id="GAA0760993.1"/>
    </source>
</evidence>
<dbReference type="PANTHER" id="PTHR37811:SF2">
    <property type="entry name" value="ABM DOMAIN-CONTAINING PROTEIN"/>
    <property type="match status" value="1"/>
</dbReference>
<proteinExistence type="predicted"/>
<comment type="caution">
    <text evidence="2">The sequence shown here is derived from an EMBL/GenBank/DDBJ whole genome shotgun (WGS) entry which is preliminary data.</text>
</comment>
<dbReference type="InterPro" id="IPR011008">
    <property type="entry name" value="Dimeric_a/b-barrel"/>
</dbReference>
<keyword evidence="3" id="KW-1185">Reference proteome</keyword>
<dbReference type="GO" id="GO:0004497">
    <property type="term" value="F:monooxygenase activity"/>
    <property type="evidence" value="ECO:0007669"/>
    <property type="project" value="UniProtKB-KW"/>
</dbReference>
<keyword evidence="2" id="KW-0560">Oxidoreductase</keyword>
<name>A0ABP3VNC4_9BURK</name>
<dbReference type="Pfam" id="PF03992">
    <property type="entry name" value="ABM"/>
    <property type="match status" value="1"/>
</dbReference>
<dbReference type="Gene3D" id="3.30.70.100">
    <property type="match status" value="1"/>
</dbReference>
<dbReference type="SUPFAM" id="SSF54909">
    <property type="entry name" value="Dimeric alpha+beta barrel"/>
    <property type="match status" value="1"/>
</dbReference>
<dbReference type="Proteomes" id="UP001500279">
    <property type="component" value="Unassembled WGS sequence"/>
</dbReference>
<dbReference type="PANTHER" id="PTHR37811">
    <property type="entry name" value="BLL5343 PROTEIN"/>
    <property type="match status" value="1"/>
</dbReference>
<sequence length="132" mass="14542">MLPPASADALPPPGFAPRPQPPYYAVIFTSQRTEADGGYGEAAEHMVLLAREQPGYLGVESARGADGLGITVSYWRSLADIAAWRNQLDHAQTRARGRAEWYTHYELRIAKVERAYGWDEATSPPRTDPGQS</sequence>
<reference evidence="3" key="1">
    <citation type="journal article" date="2019" name="Int. J. Syst. Evol. Microbiol.">
        <title>The Global Catalogue of Microorganisms (GCM) 10K type strain sequencing project: providing services to taxonomists for standard genome sequencing and annotation.</title>
        <authorList>
            <consortium name="The Broad Institute Genomics Platform"/>
            <consortium name="The Broad Institute Genome Sequencing Center for Infectious Disease"/>
            <person name="Wu L."/>
            <person name="Ma J."/>
        </authorList>
    </citation>
    <scope>NUCLEOTIDE SEQUENCE [LARGE SCALE GENOMIC DNA]</scope>
    <source>
        <strain evidence="3">JCM 15503</strain>
    </source>
</reference>
<accession>A0ABP3VNC4</accession>
<dbReference type="EMBL" id="BAAAEW010000026">
    <property type="protein sequence ID" value="GAA0760993.1"/>
    <property type="molecule type" value="Genomic_DNA"/>
</dbReference>
<dbReference type="InterPro" id="IPR007138">
    <property type="entry name" value="ABM_dom"/>
</dbReference>
<organism evidence="2 3">
    <name type="scientific">Ideonella azotifigens</name>
    <dbReference type="NCBI Taxonomy" id="513160"/>
    <lineage>
        <taxon>Bacteria</taxon>
        <taxon>Pseudomonadati</taxon>
        <taxon>Pseudomonadota</taxon>
        <taxon>Betaproteobacteria</taxon>
        <taxon>Burkholderiales</taxon>
        <taxon>Sphaerotilaceae</taxon>
        <taxon>Ideonella</taxon>
    </lineage>
</organism>
<feature type="domain" description="ABM" evidence="1">
    <location>
        <begin position="23"/>
        <end position="95"/>
    </location>
</feature>
<dbReference type="InterPro" id="IPR052936">
    <property type="entry name" value="Jasmonate_Hydroxylase-like"/>
</dbReference>
<gene>
    <name evidence="2" type="ORF">GCM10009107_44220</name>
</gene>
<evidence type="ECO:0000313" key="3">
    <source>
        <dbReference type="Proteomes" id="UP001500279"/>
    </source>
</evidence>
<protein>
    <submittedName>
        <fullName evidence="2">Antibiotic biosynthesis monooxygenase</fullName>
    </submittedName>
</protein>
<evidence type="ECO:0000259" key="1">
    <source>
        <dbReference type="Pfam" id="PF03992"/>
    </source>
</evidence>
<dbReference type="RefSeq" id="WP_141290142.1">
    <property type="nucleotide sequence ID" value="NZ_BAAAEW010000026.1"/>
</dbReference>
<keyword evidence="2" id="KW-0503">Monooxygenase</keyword>